<organism evidence="1 2">
    <name type="scientific">Portunus trituberculatus</name>
    <name type="common">Swimming crab</name>
    <name type="synonym">Neptunus trituberculatus</name>
    <dbReference type="NCBI Taxonomy" id="210409"/>
    <lineage>
        <taxon>Eukaryota</taxon>
        <taxon>Metazoa</taxon>
        <taxon>Ecdysozoa</taxon>
        <taxon>Arthropoda</taxon>
        <taxon>Crustacea</taxon>
        <taxon>Multicrustacea</taxon>
        <taxon>Malacostraca</taxon>
        <taxon>Eumalacostraca</taxon>
        <taxon>Eucarida</taxon>
        <taxon>Decapoda</taxon>
        <taxon>Pleocyemata</taxon>
        <taxon>Brachyura</taxon>
        <taxon>Eubrachyura</taxon>
        <taxon>Portunoidea</taxon>
        <taxon>Portunidae</taxon>
        <taxon>Portuninae</taxon>
        <taxon>Portunus</taxon>
    </lineage>
</organism>
<gene>
    <name evidence="1" type="ORF">E2C01_014229</name>
</gene>
<protein>
    <submittedName>
        <fullName evidence="1">Uncharacterized protein</fullName>
    </submittedName>
</protein>
<proteinExistence type="predicted"/>
<comment type="caution">
    <text evidence="1">The sequence shown here is derived from an EMBL/GenBank/DDBJ whole genome shotgun (WGS) entry which is preliminary data.</text>
</comment>
<reference evidence="1 2" key="1">
    <citation type="submission" date="2019-05" db="EMBL/GenBank/DDBJ databases">
        <title>Another draft genome of Portunus trituberculatus and its Hox gene families provides insights of decapod evolution.</title>
        <authorList>
            <person name="Jeong J.-H."/>
            <person name="Song I."/>
            <person name="Kim S."/>
            <person name="Choi T."/>
            <person name="Kim D."/>
            <person name="Ryu S."/>
            <person name="Kim W."/>
        </authorList>
    </citation>
    <scope>NUCLEOTIDE SEQUENCE [LARGE SCALE GENOMIC DNA]</scope>
    <source>
        <tissue evidence="1">Muscle</tissue>
    </source>
</reference>
<accession>A0A5B7DI90</accession>
<name>A0A5B7DI90_PORTR</name>
<dbReference type="EMBL" id="VSRR010000957">
    <property type="protein sequence ID" value="MPC21251.1"/>
    <property type="molecule type" value="Genomic_DNA"/>
</dbReference>
<evidence type="ECO:0000313" key="2">
    <source>
        <dbReference type="Proteomes" id="UP000324222"/>
    </source>
</evidence>
<dbReference type="AlphaFoldDB" id="A0A5B7DI90"/>
<sequence>MSGRGEDDDKDFVVTSRADRRSHRAVTSACLSRCLSSAKSALGKTFFVEFHKLSGINYEIRRQRAHISRQSKSVEAAARQSSKNKTKLYHNFYVQS</sequence>
<dbReference type="Proteomes" id="UP000324222">
    <property type="component" value="Unassembled WGS sequence"/>
</dbReference>
<keyword evidence="2" id="KW-1185">Reference proteome</keyword>
<evidence type="ECO:0000313" key="1">
    <source>
        <dbReference type="EMBL" id="MPC21251.1"/>
    </source>
</evidence>